<evidence type="ECO:0000313" key="3">
    <source>
        <dbReference type="EMBL" id="KIK94038.1"/>
    </source>
</evidence>
<evidence type="ECO:0000259" key="2">
    <source>
        <dbReference type="Pfam" id="PF13649"/>
    </source>
</evidence>
<reference evidence="3 4" key="1">
    <citation type="submission" date="2014-04" db="EMBL/GenBank/DDBJ databases">
        <authorList>
            <consortium name="DOE Joint Genome Institute"/>
            <person name="Kuo A."/>
            <person name="Kohler A."/>
            <person name="Jargeat P."/>
            <person name="Nagy L.G."/>
            <person name="Floudas D."/>
            <person name="Copeland A."/>
            <person name="Barry K.W."/>
            <person name="Cichocki N."/>
            <person name="Veneault-Fourrey C."/>
            <person name="LaButti K."/>
            <person name="Lindquist E.A."/>
            <person name="Lipzen A."/>
            <person name="Lundell T."/>
            <person name="Morin E."/>
            <person name="Murat C."/>
            <person name="Sun H."/>
            <person name="Tunlid A."/>
            <person name="Henrissat B."/>
            <person name="Grigoriev I.V."/>
            <person name="Hibbett D.S."/>
            <person name="Martin F."/>
            <person name="Nordberg H.P."/>
            <person name="Cantor M.N."/>
            <person name="Hua S.X."/>
        </authorList>
    </citation>
    <scope>NUCLEOTIDE SEQUENCE [LARGE SCALE GENOMIC DNA]</scope>
    <source>
        <strain evidence="3 4">Ve08.2h10</strain>
    </source>
</reference>
<dbReference type="PANTHER" id="PTHR43591">
    <property type="entry name" value="METHYLTRANSFERASE"/>
    <property type="match status" value="1"/>
</dbReference>
<reference evidence="4" key="2">
    <citation type="submission" date="2015-01" db="EMBL/GenBank/DDBJ databases">
        <title>Evolutionary Origins and Diversification of the Mycorrhizal Mutualists.</title>
        <authorList>
            <consortium name="DOE Joint Genome Institute"/>
            <consortium name="Mycorrhizal Genomics Consortium"/>
            <person name="Kohler A."/>
            <person name="Kuo A."/>
            <person name="Nagy L.G."/>
            <person name="Floudas D."/>
            <person name="Copeland A."/>
            <person name="Barry K.W."/>
            <person name="Cichocki N."/>
            <person name="Veneault-Fourrey C."/>
            <person name="LaButti K."/>
            <person name="Lindquist E.A."/>
            <person name="Lipzen A."/>
            <person name="Lundell T."/>
            <person name="Morin E."/>
            <person name="Murat C."/>
            <person name="Riley R."/>
            <person name="Ohm R."/>
            <person name="Sun H."/>
            <person name="Tunlid A."/>
            <person name="Henrissat B."/>
            <person name="Grigoriev I.V."/>
            <person name="Hibbett D.S."/>
            <person name="Martin F."/>
        </authorList>
    </citation>
    <scope>NUCLEOTIDE SEQUENCE [LARGE SCALE GENOMIC DNA]</scope>
    <source>
        <strain evidence="4">Ve08.2h10</strain>
    </source>
</reference>
<organism evidence="3 4">
    <name type="scientific">Paxillus rubicundulus Ve08.2h10</name>
    <dbReference type="NCBI Taxonomy" id="930991"/>
    <lineage>
        <taxon>Eukaryota</taxon>
        <taxon>Fungi</taxon>
        <taxon>Dikarya</taxon>
        <taxon>Basidiomycota</taxon>
        <taxon>Agaricomycotina</taxon>
        <taxon>Agaricomycetes</taxon>
        <taxon>Agaricomycetidae</taxon>
        <taxon>Boletales</taxon>
        <taxon>Paxilineae</taxon>
        <taxon>Paxillaceae</taxon>
        <taxon>Paxillus</taxon>
    </lineage>
</organism>
<dbReference type="CDD" id="cd02440">
    <property type="entry name" value="AdoMet_MTases"/>
    <property type="match status" value="1"/>
</dbReference>
<dbReference type="SUPFAM" id="SSF53335">
    <property type="entry name" value="S-adenosyl-L-methionine-dependent methyltransferases"/>
    <property type="match status" value="1"/>
</dbReference>
<proteinExistence type="predicted"/>
<dbReference type="Pfam" id="PF13649">
    <property type="entry name" value="Methyltransf_25"/>
    <property type="match status" value="1"/>
</dbReference>
<keyword evidence="4" id="KW-1185">Reference proteome</keyword>
<evidence type="ECO:0000313" key="4">
    <source>
        <dbReference type="Proteomes" id="UP000054538"/>
    </source>
</evidence>
<dbReference type="HOGENOM" id="CLU_029174_0_0_1"/>
<name>A0A0D0DPS3_9AGAM</name>
<dbReference type="InParanoid" id="A0A0D0DPS3"/>
<feature type="domain" description="Methyltransferase" evidence="2">
    <location>
        <begin position="85"/>
        <end position="181"/>
    </location>
</feature>
<dbReference type="EMBL" id="KN825134">
    <property type="protein sequence ID" value="KIK94038.1"/>
    <property type="molecule type" value="Genomic_DNA"/>
</dbReference>
<dbReference type="InterPro" id="IPR041698">
    <property type="entry name" value="Methyltransf_25"/>
</dbReference>
<gene>
    <name evidence="3" type="ORF">PAXRUDRAFT_143752</name>
</gene>
<dbReference type="OrthoDB" id="2013972at2759"/>
<dbReference type="PANTHER" id="PTHR43591:SF24">
    <property type="entry name" value="2-METHOXY-6-POLYPRENYL-1,4-BENZOQUINOL METHYLASE, MITOCHONDRIAL"/>
    <property type="match status" value="1"/>
</dbReference>
<accession>A0A0D0DPS3</accession>
<dbReference type="AlphaFoldDB" id="A0A0D0DPS3"/>
<feature type="region of interest" description="Disordered" evidence="1">
    <location>
        <begin position="210"/>
        <end position="237"/>
    </location>
</feature>
<feature type="compositionally biased region" description="Polar residues" evidence="1">
    <location>
        <begin position="332"/>
        <end position="371"/>
    </location>
</feature>
<evidence type="ECO:0000256" key="1">
    <source>
        <dbReference type="SAM" id="MobiDB-lite"/>
    </source>
</evidence>
<dbReference type="STRING" id="930991.A0A0D0DPS3"/>
<dbReference type="InterPro" id="IPR029063">
    <property type="entry name" value="SAM-dependent_MTases_sf"/>
</dbReference>
<dbReference type="Gene3D" id="3.40.50.150">
    <property type="entry name" value="Vaccinia Virus protein VP39"/>
    <property type="match status" value="1"/>
</dbReference>
<sequence>MSPPALPRQTFESTTSGQRILPRNKDFLNKHGHKHHSFDPEKAPYPLSYDRQVLELESMNHNFVMRVKKTVSVVPFADGPPQRSLDLGCGGGSWVVEAAKEWPGCYFVGFDLVDVQVPLSLLDPEIANRIKWVHGNFLTTRLPFDDDEFDHVHMHGLGRGIPENKWGVLFEEVNRVLRPGGVVEAFEEDILFPTLPSWFTAPLRVRNKRSDSIHRPNGAQHRAEVSAPSPDPKSPAHDHALLESLYYGVFENRFINLRPTAIIPIHLTSNFRQVISAPMIHFRMPALPPLQPLPQTLPPNGLLLGGDSDKPETTSQPVASPDAPPTPRPVSVSLSSTTSIQTSNSGSTGRSSIFDQNFSVSDTNTQPTNSPGDCPSPALDTFSFKTTQAVKRPLYIVDWSSAESTTGATSISFVAPLQEIDRLNESSLAMQLYFSYQSVLACQESMWEELVDRMRNRPGKLRDLGWESDLELNELESRTRFEVLVEQYKRDMQARISLWYSLQELGWAVPPREPLSKAELVEEERLYQAMLEARQSASEEDLQTPCRSVRVFVGYEDS</sequence>
<dbReference type="GO" id="GO:0008168">
    <property type="term" value="F:methyltransferase activity"/>
    <property type="evidence" value="ECO:0007669"/>
    <property type="project" value="TreeGrafter"/>
</dbReference>
<protein>
    <recommendedName>
        <fullName evidence="2">Methyltransferase domain-containing protein</fullName>
    </recommendedName>
</protein>
<feature type="region of interest" description="Disordered" evidence="1">
    <location>
        <begin position="291"/>
        <end position="377"/>
    </location>
</feature>
<dbReference type="Proteomes" id="UP000054538">
    <property type="component" value="Unassembled WGS sequence"/>
</dbReference>